<dbReference type="GeneID" id="105110955"/>
<reference evidence="3" key="1">
    <citation type="submission" date="2025-08" db="UniProtKB">
        <authorList>
            <consortium name="RefSeq"/>
        </authorList>
    </citation>
    <scope>IDENTIFICATION</scope>
</reference>
<dbReference type="RefSeq" id="XP_011004470.1">
    <property type="nucleotide sequence ID" value="XM_011006168.1"/>
</dbReference>
<accession>A0AAJ6T547</accession>
<name>A0AAJ6T547_POPEU</name>
<feature type="region of interest" description="Disordered" evidence="1">
    <location>
        <begin position="1"/>
        <end position="25"/>
    </location>
</feature>
<organism evidence="2 3">
    <name type="scientific">Populus euphratica</name>
    <name type="common">Euphrates poplar</name>
    <dbReference type="NCBI Taxonomy" id="75702"/>
    <lineage>
        <taxon>Eukaryota</taxon>
        <taxon>Viridiplantae</taxon>
        <taxon>Streptophyta</taxon>
        <taxon>Embryophyta</taxon>
        <taxon>Tracheophyta</taxon>
        <taxon>Spermatophyta</taxon>
        <taxon>Magnoliopsida</taxon>
        <taxon>eudicotyledons</taxon>
        <taxon>Gunneridae</taxon>
        <taxon>Pentapetalae</taxon>
        <taxon>rosids</taxon>
        <taxon>fabids</taxon>
        <taxon>Malpighiales</taxon>
        <taxon>Salicaceae</taxon>
        <taxon>Saliceae</taxon>
        <taxon>Populus</taxon>
    </lineage>
</organism>
<dbReference type="AlphaFoldDB" id="A0AAJ6T547"/>
<keyword evidence="2" id="KW-1185">Reference proteome</keyword>
<feature type="compositionally biased region" description="Low complexity" evidence="1">
    <location>
        <begin position="12"/>
        <end position="22"/>
    </location>
</feature>
<evidence type="ECO:0000313" key="3">
    <source>
        <dbReference type="RefSeq" id="XP_011004470.1"/>
    </source>
</evidence>
<dbReference type="Proteomes" id="UP000694918">
    <property type="component" value="Unplaced"/>
</dbReference>
<evidence type="ECO:0000256" key="1">
    <source>
        <dbReference type="SAM" id="MobiDB-lite"/>
    </source>
</evidence>
<evidence type="ECO:0000313" key="2">
    <source>
        <dbReference type="Proteomes" id="UP000694918"/>
    </source>
</evidence>
<sequence length="95" mass="10891">MRRDSNLDLCLSPMAPSSSSPSTTCHQNLMDIEPAMRQQHLTIFYNGRISVCDVTEFQVCPRLETEEQSTISHVSFLYLPRGQNTRINRNPPPRK</sequence>
<gene>
    <name evidence="3" type="primary">LOC105110955</name>
</gene>
<proteinExistence type="predicted"/>
<protein>
    <submittedName>
        <fullName evidence="3">Uncharacterized protein LOC105110955 isoform X2</fullName>
    </submittedName>
</protein>